<dbReference type="AlphaFoldDB" id="A0A3D8MEE7"/>
<evidence type="ECO:0008006" key="4">
    <source>
        <dbReference type="Google" id="ProtNLM"/>
    </source>
</evidence>
<keyword evidence="3" id="KW-1185">Reference proteome</keyword>
<accession>A0A3D8MEE7</accession>
<dbReference type="RefSeq" id="WP_115591412.1">
    <property type="nucleotide sequence ID" value="NZ_QRHA01000001.1"/>
</dbReference>
<feature type="signal peptide" evidence="1">
    <location>
        <begin position="1"/>
        <end position="22"/>
    </location>
</feature>
<protein>
    <recommendedName>
        <fullName evidence="4">DUF3386 family protein</fullName>
    </recommendedName>
</protein>
<dbReference type="Proteomes" id="UP000256561">
    <property type="component" value="Unassembled WGS sequence"/>
</dbReference>
<comment type="caution">
    <text evidence="2">The sequence shown here is derived from an EMBL/GenBank/DDBJ whole genome shotgun (WGS) entry which is preliminary data.</text>
</comment>
<organism evidence="2 3">
    <name type="scientific">Alteromonas aestuariivivens</name>
    <dbReference type="NCBI Taxonomy" id="1938339"/>
    <lineage>
        <taxon>Bacteria</taxon>
        <taxon>Pseudomonadati</taxon>
        <taxon>Pseudomonadota</taxon>
        <taxon>Gammaproteobacteria</taxon>
        <taxon>Alteromonadales</taxon>
        <taxon>Alteromonadaceae</taxon>
        <taxon>Alteromonas/Salinimonas group</taxon>
        <taxon>Alteromonas</taxon>
    </lineage>
</organism>
<evidence type="ECO:0000256" key="1">
    <source>
        <dbReference type="SAM" id="SignalP"/>
    </source>
</evidence>
<sequence length="411" mass="44854">MKLSLTASSLVLGLSVSVGANAVDLVPLEQFPEWFKTAMAREAEVKNTTELAIEALNVKHKVLGNAELVEQGDGYWYYSVGIGSDTPVECYVLTEFDGTASSLYSIVSHSVKGAEAINKKTLSSTFNYAMDIGLIGDTPYMLLDTMYSLGEGNEKVSGVLKGLSAQTDNSLQICVHNELGYRDTFLTVFKSFVGAFLASDTDAEFFEPIYQLSFNGLPVGYSREKYTTDQDGDIRIINESAMMLPVNANSVSRSDTVSTTWSRPDGSIINATEYSVENDVLASEFSLAIADDRWQVNGQMQGKPISATLEYNDWLISGFGSYQETANLLKSEQQASEVYMWSSDADPTSALKITLTKIADDPNANIQIDMGPIVMKVMADDLGVIQRGTLSQGPISMQMELLHVSGEPKWP</sequence>
<evidence type="ECO:0000313" key="3">
    <source>
        <dbReference type="Proteomes" id="UP000256561"/>
    </source>
</evidence>
<proteinExistence type="predicted"/>
<name>A0A3D8MEE7_9ALTE</name>
<gene>
    <name evidence="2" type="ORF">DXV75_01275</name>
</gene>
<keyword evidence="1" id="KW-0732">Signal</keyword>
<dbReference type="EMBL" id="QRHA01000001">
    <property type="protein sequence ID" value="RDV29122.1"/>
    <property type="molecule type" value="Genomic_DNA"/>
</dbReference>
<evidence type="ECO:0000313" key="2">
    <source>
        <dbReference type="EMBL" id="RDV29122.1"/>
    </source>
</evidence>
<reference evidence="3" key="1">
    <citation type="submission" date="2018-08" db="EMBL/GenBank/DDBJ databases">
        <authorList>
            <person name="Zhang J."/>
            <person name="Du Z.-J."/>
        </authorList>
    </citation>
    <scope>NUCLEOTIDE SEQUENCE [LARGE SCALE GENOMIC DNA]</scope>
    <source>
        <strain evidence="3">KCTC 52655</strain>
    </source>
</reference>
<dbReference type="OrthoDB" id="5740488at2"/>
<feature type="chain" id="PRO_5017619482" description="DUF3386 family protein" evidence="1">
    <location>
        <begin position="23"/>
        <end position="411"/>
    </location>
</feature>